<evidence type="ECO:0000313" key="9">
    <source>
        <dbReference type="Proteomes" id="UP001171111"/>
    </source>
</evidence>
<dbReference type="Pfam" id="PF02618">
    <property type="entry name" value="YceG"/>
    <property type="match status" value="1"/>
</dbReference>
<gene>
    <name evidence="7 8" type="primary">mltG</name>
    <name evidence="8" type="ORF">Q2362_01580</name>
</gene>
<evidence type="ECO:0000256" key="6">
    <source>
        <dbReference type="ARBA" id="ARBA00023316"/>
    </source>
</evidence>
<dbReference type="PANTHER" id="PTHR30518:SF2">
    <property type="entry name" value="ENDOLYTIC MUREIN TRANSGLYCOSYLASE"/>
    <property type="match status" value="1"/>
</dbReference>
<feature type="site" description="Important for catalytic activity" evidence="7">
    <location>
        <position position="200"/>
    </location>
</feature>
<evidence type="ECO:0000313" key="8">
    <source>
        <dbReference type="EMBL" id="MDO2408791.1"/>
    </source>
</evidence>
<dbReference type="EMBL" id="JAULJQ010000001">
    <property type="protein sequence ID" value="MDO2408791.1"/>
    <property type="molecule type" value="Genomic_DNA"/>
</dbReference>
<keyword evidence="2 7" id="KW-0812">Transmembrane</keyword>
<reference evidence="8 9" key="1">
    <citation type="submission" date="2023-06" db="EMBL/GenBank/DDBJ databases">
        <title>Campylobacter magnum sp. nov., isolated from cecal contents of domestic pigs (Sus scrofa domesticus).</title>
        <authorList>
            <person name="Papic B."/>
            <person name="Gruntar I."/>
        </authorList>
    </citation>
    <scope>NUCLEOTIDE SEQUENCE [LARGE SCALE GENOMIC DNA]</scope>
    <source>
        <strain evidence="9">34484-21</strain>
    </source>
</reference>
<evidence type="ECO:0000256" key="5">
    <source>
        <dbReference type="ARBA" id="ARBA00023239"/>
    </source>
</evidence>
<dbReference type="PANTHER" id="PTHR30518">
    <property type="entry name" value="ENDOLYTIC MUREIN TRANSGLYCOSYLASE"/>
    <property type="match status" value="1"/>
</dbReference>
<dbReference type="HAMAP" id="MF_02065">
    <property type="entry name" value="MltG"/>
    <property type="match status" value="1"/>
</dbReference>
<accession>A0ABT8T957</accession>
<sequence>MSIKSKIFFFIAHFVLLFFISWGASLCQPMNTSKVVFIPKGSSADIISYLSLRNFNVNKLDKYILALLGSAQAGWVEIGTSRLSRLDFLYRLTKAKAALEEITLVPGETSEYFLKDISSKLGLKYELLLSELRANALFFEGFLVPDTYKIPLGMSEKHLIFYLVNLSKKTHEERSAKIFGTFNQKEWENYIIIASIIQKEAANEDEMPLVASVIYNRLKKGMKLQMDGTLNYGLYSHEKITPRRIANDNTRFNTYKFAGLPEGAVCTVSMSAIRAAIFPKKTDYLYFVRDKKTGKHIFSTNYDAHVNAINAGRN</sequence>
<keyword evidence="1 7" id="KW-1003">Cell membrane</keyword>
<evidence type="ECO:0000256" key="3">
    <source>
        <dbReference type="ARBA" id="ARBA00022989"/>
    </source>
</evidence>
<comment type="catalytic activity">
    <reaction evidence="7">
        <text>a peptidoglycan chain = a peptidoglycan chain with N-acetyl-1,6-anhydromuramyl-[peptide] at the reducing end + a peptidoglycan chain with N-acetylglucosamine at the non-reducing end.</text>
        <dbReference type="EC" id="4.2.2.29"/>
    </reaction>
</comment>
<dbReference type="Gene3D" id="3.30.160.60">
    <property type="entry name" value="Classic Zinc Finger"/>
    <property type="match status" value="1"/>
</dbReference>
<dbReference type="Proteomes" id="UP001171111">
    <property type="component" value="Unassembled WGS sequence"/>
</dbReference>
<comment type="similarity">
    <text evidence="7">Belongs to the transglycosylase MltG family.</text>
</comment>
<keyword evidence="5 7" id="KW-0456">Lyase</keyword>
<dbReference type="InterPro" id="IPR003770">
    <property type="entry name" value="MLTG-like"/>
</dbReference>
<evidence type="ECO:0000256" key="2">
    <source>
        <dbReference type="ARBA" id="ARBA00022692"/>
    </source>
</evidence>
<comment type="function">
    <text evidence="7">Functions as a peptidoglycan terminase that cleaves nascent peptidoglycan strands endolytically to terminate their elongation.</text>
</comment>
<protein>
    <recommendedName>
        <fullName evidence="7">Endolytic murein transglycosylase</fullName>
        <ecNumber evidence="7">4.2.2.29</ecNumber>
    </recommendedName>
    <alternativeName>
        <fullName evidence="7">Peptidoglycan lytic transglycosylase</fullName>
    </alternativeName>
    <alternativeName>
        <fullName evidence="7">Peptidoglycan polymerization terminase</fullName>
    </alternativeName>
</protein>
<evidence type="ECO:0000256" key="4">
    <source>
        <dbReference type="ARBA" id="ARBA00023136"/>
    </source>
</evidence>
<comment type="caution">
    <text evidence="8">The sequence shown here is derived from an EMBL/GenBank/DDBJ whole genome shotgun (WGS) entry which is preliminary data.</text>
</comment>
<dbReference type="RefSeq" id="WP_302243538.1">
    <property type="nucleotide sequence ID" value="NZ_JAULJQ010000001.1"/>
</dbReference>
<evidence type="ECO:0000256" key="1">
    <source>
        <dbReference type="ARBA" id="ARBA00022475"/>
    </source>
</evidence>
<keyword evidence="3 7" id="KW-1133">Transmembrane helix</keyword>
<proteinExistence type="inferred from homology"/>
<dbReference type="NCBIfam" id="TIGR00247">
    <property type="entry name" value="endolytic transglycosylase MltG"/>
    <property type="match status" value="1"/>
</dbReference>
<keyword evidence="9" id="KW-1185">Reference proteome</keyword>
<name>A0ABT8T957_9BACT</name>
<keyword evidence="6 7" id="KW-0961">Cell wall biogenesis/degradation</keyword>
<organism evidence="8 9">
    <name type="scientific">Campylobacter magnus</name>
    <dbReference type="NCBI Taxonomy" id="3026462"/>
    <lineage>
        <taxon>Bacteria</taxon>
        <taxon>Pseudomonadati</taxon>
        <taxon>Campylobacterota</taxon>
        <taxon>Epsilonproteobacteria</taxon>
        <taxon>Campylobacterales</taxon>
        <taxon>Campylobacteraceae</taxon>
        <taxon>Campylobacter</taxon>
    </lineage>
</organism>
<evidence type="ECO:0000256" key="7">
    <source>
        <dbReference type="HAMAP-Rule" id="MF_02065"/>
    </source>
</evidence>
<keyword evidence="4 7" id="KW-0472">Membrane</keyword>
<dbReference type="EC" id="4.2.2.29" evidence="7"/>